<dbReference type="OrthoDB" id="9785707at2"/>
<dbReference type="Gene3D" id="3.40.50.450">
    <property type="match status" value="1"/>
</dbReference>
<evidence type="ECO:0000313" key="4">
    <source>
        <dbReference type="EMBL" id="KXB56825.1"/>
    </source>
</evidence>
<dbReference type="Gene3D" id="1.10.10.10">
    <property type="entry name" value="Winged helix-like DNA-binding domain superfamily/Winged helix DNA-binding domain"/>
    <property type="match status" value="1"/>
</dbReference>
<dbReference type="AlphaFoldDB" id="A0A133ZN07"/>
<dbReference type="NCBIfam" id="TIGR00732">
    <property type="entry name" value="dprA"/>
    <property type="match status" value="1"/>
</dbReference>
<comment type="caution">
    <text evidence="4">The sequence shown here is derived from an EMBL/GenBank/DDBJ whole genome shotgun (WGS) entry which is preliminary data.</text>
</comment>
<sequence length="371" mass="41303">MQICEMSDKESLFLLSSLTELGYCSKRIIYERIRPVNKIFEMDFDTLKTSLKLSEKQIRAILSLKLKTDELHEEYLSLSDRKIRFILPFEDDYPQKLLNIRDYPFGIFVKGDIPQNKKSVAIVGSRSASEYGLGMARFIARELAQSGVDIISGMALGVDTKAHEGAVEGAGKTYAVLGTGVNVCYPESNFNLYNKLCEKDFGGVISEFPLGTNPLKLNFPIRNRIISGLADIIVVIEARLKSGSLITASHALDQGREVFALPGRITDCMSLGCNKLIADGAGIISSPSDILEALDLNVDRKIQVYNEKNLNMLAKNDKKVYSCLDLKPKYIDDILKESALDISEVLSSLLLLELEGFIVQVSSNYYCKRIN</sequence>
<comment type="similarity">
    <text evidence="1">Belongs to the DprA/Smf family.</text>
</comment>
<reference evidence="5" key="1">
    <citation type="submission" date="2016-01" db="EMBL/GenBank/DDBJ databases">
        <authorList>
            <person name="Mitreva M."/>
            <person name="Pepin K.H."/>
            <person name="Mihindukulasuriya K.A."/>
            <person name="Fulton R."/>
            <person name="Fronick C."/>
            <person name="O'Laughlin M."/>
            <person name="Miner T."/>
            <person name="Herter B."/>
            <person name="Rosa B.A."/>
            <person name="Cordes M."/>
            <person name="Tomlinson C."/>
            <person name="Wollam A."/>
            <person name="Palsikar V.B."/>
            <person name="Mardis E.R."/>
            <person name="Wilson R.K."/>
        </authorList>
    </citation>
    <scope>NUCLEOTIDE SEQUENCE [LARGE SCALE GENOMIC DNA]</scope>
    <source>
        <strain evidence="5">DNF00896</strain>
    </source>
</reference>
<evidence type="ECO:0000256" key="1">
    <source>
        <dbReference type="ARBA" id="ARBA00006525"/>
    </source>
</evidence>
<organism evidence="4 5">
    <name type="scientific">Lachnoanaerobaculum saburreum</name>
    <dbReference type="NCBI Taxonomy" id="467210"/>
    <lineage>
        <taxon>Bacteria</taxon>
        <taxon>Bacillati</taxon>
        <taxon>Bacillota</taxon>
        <taxon>Clostridia</taxon>
        <taxon>Lachnospirales</taxon>
        <taxon>Lachnospiraceae</taxon>
        <taxon>Lachnoanaerobaculum</taxon>
    </lineage>
</organism>
<feature type="domain" description="DprA winged helix" evidence="3">
    <location>
        <begin position="315"/>
        <end position="361"/>
    </location>
</feature>
<dbReference type="SUPFAM" id="SSF102405">
    <property type="entry name" value="MCP/YpsA-like"/>
    <property type="match status" value="1"/>
</dbReference>
<proteinExistence type="inferred from homology"/>
<dbReference type="PANTHER" id="PTHR43022:SF1">
    <property type="entry name" value="PROTEIN SMF"/>
    <property type="match status" value="1"/>
</dbReference>
<keyword evidence="5" id="KW-1185">Reference proteome</keyword>
<dbReference type="InterPro" id="IPR057666">
    <property type="entry name" value="DrpA_SLOG"/>
</dbReference>
<evidence type="ECO:0000259" key="3">
    <source>
        <dbReference type="Pfam" id="PF17782"/>
    </source>
</evidence>
<dbReference type="STRING" id="467210.HMPREF1866_01735"/>
<accession>A0A133ZN07</accession>
<dbReference type="RefSeq" id="WP_060931446.1">
    <property type="nucleotide sequence ID" value="NZ_KQ959833.1"/>
</dbReference>
<dbReference type="Pfam" id="PF17782">
    <property type="entry name" value="WHD_DprA"/>
    <property type="match status" value="1"/>
</dbReference>
<dbReference type="EMBL" id="LSDA01000099">
    <property type="protein sequence ID" value="KXB56825.1"/>
    <property type="molecule type" value="Genomic_DNA"/>
</dbReference>
<dbReference type="GO" id="GO:0009294">
    <property type="term" value="P:DNA-mediated transformation"/>
    <property type="evidence" value="ECO:0007669"/>
    <property type="project" value="InterPro"/>
</dbReference>
<dbReference type="InterPro" id="IPR036388">
    <property type="entry name" value="WH-like_DNA-bd_sf"/>
</dbReference>
<feature type="domain" description="Smf/DprA SLOG" evidence="2">
    <location>
        <begin position="85"/>
        <end position="294"/>
    </location>
</feature>
<dbReference type="PATRIC" id="fig|467210.3.peg.1721"/>
<evidence type="ECO:0000259" key="2">
    <source>
        <dbReference type="Pfam" id="PF02481"/>
    </source>
</evidence>
<dbReference type="PANTHER" id="PTHR43022">
    <property type="entry name" value="PROTEIN SMF"/>
    <property type="match status" value="1"/>
</dbReference>
<protein>
    <submittedName>
        <fullName evidence="4">DNA protecting protein DprA</fullName>
    </submittedName>
</protein>
<dbReference type="Proteomes" id="UP000070394">
    <property type="component" value="Unassembled WGS sequence"/>
</dbReference>
<gene>
    <name evidence="4" type="ORF">HMPREF1866_01735</name>
</gene>
<evidence type="ECO:0000313" key="5">
    <source>
        <dbReference type="Proteomes" id="UP000070394"/>
    </source>
</evidence>
<dbReference type="Pfam" id="PF02481">
    <property type="entry name" value="DNA_processg_A"/>
    <property type="match status" value="1"/>
</dbReference>
<name>A0A133ZN07_9FIRM</name>
<dbReference type="InterPro" id="IPR041614">
    <property type="entry name" value="DprA_WH"/>
</dbReference>
<dbReference type="InterPro" id="IPR003488">
    <property type="entry name" value="DprA"/>
</dbReference>